<comment type="caution">
    <text evidence="1">The sequence shown here is derived from an EMBL/GenBank/DDBJ whole genome shotgun (WGS) entry which is preliminary data.</text>
</comment>
<dbReference type="RefSeq" id="WP_105222171.1">
    <property type="nucleotide sequence ID" value="NZ_CAWNSU010000001.1"/>
</dbReference>
<organism evidence="1 2">
    <name type="scientific">Gloeocapsopsis dulcis AAB1 = 1H9</name>
    <dbReference type="NCBI Taxonomy" id="1433147"/>
    <lineage>
        <taxon>Bacteria</taxon>
        <taxon>Bacillati</taxon>
        <taxon>Cyanobacteriota</taxon>
        <taxon>Cyanophyceae</taxon>
        <taxon>Oscillatoriophycideae</taxon>
        <taxon>Chroococcales</taxon>
        <taxon>Chroococcaceae</taxon>
        <taxon>Gloeocapsopsis</taxon>
        <taxon>Gloeocapsopsis dulcis</taxon>
    </lineage>
</organism>
<dbReference type="AlphaFoldDB" id="A0A6N8G0M3"/>
<reference evidence="1 2" key="1">
    <citation type="journal article" date="2019" name="Front. Microbiol.">
        <title>Genomic Features for Desiccation Tolerance and Sugar Biosynthesis in the Extremophile Gloeocapsopsis sp. UTEX B3054.</title>
        <authorList>
            <person name="Urrejola C."/>
            <person name="Alcorta J."/>
            <person name="Salas L."/>
            <person name="Vasquez M."/>
            <person name="Polz M.F."/>
            <person name="Vicuna R."/>
            <person name="Diez B."/>
        </authorList>
    </citation>
    <scope>NUCLEOTIDE SEQUENCE [LARGE SCALE GENOMIC DNA]</scope>
    <source>
        <strain evidence="1 2">1H9</strain>
    </source>
</reference>
<dbReference type="Proteomes" id="UP000441797">
    <property type="component" value="Unassembled WGS sequence"/>
</dbReference>
<keyword evidence="2" id="KW-1185">Reference proteome</keyword>
<dbReference type="EMBL" id="NAPY01000029">
    <property type="protein sequence ID" value="MUL37917.1"/>
    <property type="molecule type" value="Genomic_DNA"/>
</dbReference>
<evidence type="ECO:0000313" key="1">
    <source>
        <dbReference type="EMBL" id="MUL37917.1"/>
    </source>
</evidence>
<gene>
    <name evidence="1" type="ORF">BWI75_16675</name>
</gene>
<dbReference type="OrthoDB" id="510810at2"/>
<name>A0A6N8G0M3_9CHRO</name>
<sequence length="85" mass="10032">MSANVSDTSGYIGYNFYEKGALSETLYFEEEMSFQFQSQFRQLEAEDIENAYNFTFDFILEQDIYIPPIHRVVSHQGIYDYSVQD</sequence>
<protein>
    <submittedName>
        <fullName evidence="1">Uncharacterized protein</fullName>
    </submittedName>
</protein>
<proteinExistence type="predicted"/>
<evidence type="ECO:0000313" key="2">
    <source>
        <dbReference type="Proteomes" id="UP000441797"/>
    </source>
</evidence>
<accession>A0A6N8G0M3</accession>